<gene>
    <name evidence="1" type="ORF">COCCADRAFT_98958</name>
</gene>
<reference evidence="1 2" key="1">
    <citation type="journal article" date="2013" name="PLoS Genet.">
        <title>Comparative genome structure, secondary metabolite, and effector coding capacity across Cochliobolus pathogens.</title>
        <authorList>
            <person name="Condon B.J."/>
            <person name="Leng Y."/>
            <person name="Wu D."/>
            <person name="Bushley K.E."/>
            <person name="Ohm R.A."/>
            <person name="Otillar R."/>
            <person name="Martin J."/>
            <person name="Schackwitz W."/>
            <person name="Grimwood J."/>
            <person name="MohdZainudin N."/>
            <person name="Xue C."/>
            <person name="Wang R."/>
            <person name="Manning V.A."/>
            <person name="Dhillon B."/>
            <person name="Tu Z.J."/>
            <person name="Steffenson B.J."/>
            <person name="Salamov A."/>
            <person name="Sun H."/>
            <person name="Lowry S."/>
            <person name="LaButti K."/>
            <person name="Han J."/>
            <person name="Copeland A."/>
            <person name="Lindquist E."/>
            <person name="Barry K."/>
            <person name="Schmutz J."/>
            <person name="Baker S.E."/>
            <person name="Ciuffetti L.M."/>
            <person name="Grigoriev I.V."/>
            <person name="Zhong S."/>
            <person name="Turgeon B.G."/>
        </authorList>
    </citation>
    <scope>NUCLEOTIDE SEQUENCE [LARGE SCALE GENOMIC DNA]</scope>
    <source>
        <strain evidence="1 2">26-R-13</strain>
    </source>
</reference>
<organism evidence="1 2">
    <name type="scientific">Cochliobolus carbonum (strain 26-R-13)</name>
    <name type="common">Maize leaf spot fungus</name>
    <name type="synonym">Bipolaris zeicola</name>
    <dbReference type="NCBI Taxonomy" id="930089"/>
    <lineage>
        <taxon>Eukaryota</taxon>
        <taxon>Fungi</taxon>
        <taxon>Dikarya</taxon>
        <taxon>Ascomycota</taxon>
        <taxon>Pezizomycotina</taxon>
        <taxon>Dothideomycetes</taxon>
        <taxon>Pleosporomycetidae</taxon>
        <taxon>Pleosporales</taxon>
        <taxon>Pleosporineae</taxon>
        <taxon>Pleosporaceae</taxon>
        <taxon>Bipolaris</taxon>
    </lineage>
</organism>
<proteinExistence type="predicted"/>
<dbReference type="GeneID" id="19154699"/>
<dbReference type="Proteomes" id="UP000053841">
    <property type="component" value="Unassembled WGS sequence"/>
</dbReference>
<evidence type="ECO:0000313" key="1">
    <source>
        <dbReference type="EMBL" id="EUC32330.1"/>
    </source>
</evidence>
<evidence type="ECO:0000313" key="2">
    <source>
        <dbReference type="Proteomes" id="UP000053841"/>
    </source>
</evidence>
<sequence length="59" mass="6884">RAVGQENRESNNCWVYCRRNRIFKSTVLGSLPPSSPIYSLYEFTCKTLSYICFGKKHAY</sequence>
<accession>W6Y3U9</accession>
<dbReference type="AlphaFoldDB" id="W6Y3U9"/>
<feature type="non-terminal residue" evidence="1">
    <location>
        <position position="1"/>
    </location>
</feature>
<dbReference type="KEGG" id="bze:COCCADRAFT_98958"/>
<dbReference type="RefSeq" id="XP_007713367.1">
    <property type="nucleotide sequence ID" value="XM_007715177.1"/>
</dbReference>
<keyword evidence="2" id="KW-1185">Reference proteome</keyword>
<dbReference type="HOGENOM" id="CLU_2967158_0_0_1"/>
<dbReference type="EMBL" id="KI964636">
    <property type="protein sequence ID" value="EUC32330.1"/>
    <property type="molecule type" value="Genomic_DNA"/>
</dbReference>
<name>W6Y3U9_COCC2</name>
<protein>
    <submittedName>
        <fullName evidence="1">Uncharacterized protein</fullName>
    </submittedName>
</protein>